<accession>A0A815V138</accession>
<organism evidence="1 3">
    <name type="scientific">Didymodactylos carnosus</name>
    <dbReference type="NCBI Taxonomy" id="1234261"/>
    <lineage>
        <taxon>Eukaryota</taxon>
        <taxon>Metazoa</taxon>
        <taxon>Spiralia</taxon>
        <taxon>Gnathifera</taxon>
        <taxon>Rotifera</taxon>
        <taxon>Eurotatoria</taxon>
        <taxon>Bdelloidea</taxon>
        <taxon>Philodinida</taxon>
        <taxon>Philodinidae</taxon>
        <taxon>Didymodactylos</taxon>
    </lineage>
</organism>
<dbReference type="EMBL" id="CAJNOQ010024531">
    <property type="protein sequence ID" value="CAF1528391.1"/>
    <property type="molecule type" value="Genomic_DNA"/>
</dbReference>
<feature type="non-terminal residue" evidence="1">
    <location>
        <position position="68"/>
    </location>
</feature>
<evidence type="ECO:0000313" key="1">
    <source>
        <dbReference type="EMBL" id="CAF1528391.1"/>
    </source>
</evidence>
<name>A0A815V138_9BILA</name>
<proteinExistence type="predicted"/>
<dbReference type="OrthoDB" id="441971at2759"/>
<keyword evidence="3" id="KW-1185">Reference proteome</keyword>
<protein>
    <submittedName>
        <fullName evidence="1">Uncharacterized protein</fullName>
    </submittedName>
</protein>
<comment type="caution">
    <text evidence="1">The sequence shown here is derived from an EMBL/GenBank/DDBJ whole genome shotgun (WGS) entry which is preliminary data.</text>
</comment>
<dbReference type="AlphaFoldDB" id="A0A815V138"/>
<dbReference type="EMBL" id="CAJOBC010090102">
    <property type="protein sequence ID" value="CAF4387549.1"/>
    <property type="molecule type" value="Genomic_DNA"/>
</dbReference>
<gene>
    <name evidence="1" type="ORF">GPM918_LOCUS37913</name>
    <name evidence="2" type="ORF">SRO942_LOCUS38699</name>
</gene>
<evidence type="ECO:0000313" key="3">
    <source>
        <dbReference type="Proteomes" id="UP000663829"/>
    </source>
</evidence>
<reference evidence="1" key="1">
    <citation type="submission" date="2021-02" db="EMBL/GenBank/DDBJ databases">
        <authorList>
            <person name="Nowell W R."/>
        </authorList>
    </citation>
    <scope>NUCLEOTIDE SEQUENCE</scope>
</reference>
<sequence>MFGRHPLLPLEHTSSLFQFNRPNDYWMQMMKAMNVYREAARERIPGCWASIFIAVSPSHREEVSLVRE</sequence>
<evidence type="ECO:0000313" key="2">
    <source>
        <dbReference type="EMBL" id="CAF4387549.1"/>
    </source>
</evidence>
<dbReference type="Proteomes" id="UP000663829">
    <property type="component" value="Unassembled WGS sequence"/>
</dbReference>
<dbReference type="Proteomes" id="UP000681722">
    <property type="component" value="Unassembled WGS sequence"/>
</dbReference>